<evidence type="ECO:0000313" key="2">
    <source>
        <dbReference type="EMBL" id="MCF1752995.1"/>
    </source>
</evidence>
<dbReference type="RefSeq" id="WP_234862826.1">
    <property type="nucleotide sequence ID" value="NZ_JAKEVZ010000018.1"/>
</dbReference>
<comment type="caution">
    <text evidence="2">The sequence shown here is derived from an EMBL/GenBank/DDBJ whole genome shotgun (WGS) entry which is preliminary data.</text>
</comment>
<sequence length="174" mass="20792">MTKDLRYPIGRFQAPKAYNKEELDSFIYTIERFPGLLASEISKIMRVTWNKPYRPEGWTIKQVVHHCADSHMNSFIRFKLALTEENPTIKPYHEDKWAEMEDYLNVPLTHSLKILEALHFRWVVLLKSMTEEDYKRTFFHPEKKRSLSLYEATALYAWHCKHHLAHVMLVTDPE</sequence>
<keyword evidence="2" id="KW-0378">Hydrolase</keyword>
<dbReference type="Proteomes" id="UP001201449">
    <property type="component" value="Unassembled WGS sequence"/>
</dbReference>
<dbReference type="NCBIfam" id="NF009807">
    <property type="entry name" value="PRK13291.1"/>
    <property type="match status" value="1"/>
</dbReference>
<dbReference type="Pfam" id="PF12867">
    <property type="entry name" value="DinB_2"/>
    <property type="match status" value="1"/>
</dbReference>
<dbReference type="EMBL" id="JAKEVZ010000018">
    <property type="protein sequence ID" value="MCF1752995.1"/>
    <property type="molecule type" value="Genomic_DNA"/>
</dbReference>
<organism evidence="2 3">
    <name type="scientific">Mariniradius sediminis</name>
    <dbReference type="NCBI Taxonomy" id="2909237"/>
    <lineage>
        <taxon>Bacteria</taxon>
        <taxon>Pseudomonadati</taxon>
        <taxon>Bacteroidota</taxon>
        <taxon>Cytophagia</taxon>
        <taxon>Cytophagales</taxon>
        <taxon>Cyclobacteriaceae</taxon>
        <taxon>Mariniradius</taxon>
    </lineage>
</organism>
<dbReference type="Gene3D" id="1.20.120.450">
    <property type="entry name" value="dinb family like domain"/>
    <property type="match status" value="1"/>
</dbReference>
<dbReference type="InterPro" id="IPR034660">
    <property type="entry name" value="DinB/YfiT-like"/>
</dbReference>
<dbReference type="InterPro" id="IPR024775">
    <property type="entry name" value="DinB-like"/>
</dbReference>
<keyword evidence="3" id="KW-1185">Reference proteome</keyword>
<feature type="domain" description="DinB-like" evidence="1">
    <location>
        <begin position="48"/>
        <end position="166"/>
    </location>
</feature>
<accession>A0ABS9BY65</accession>
<dbReference type="SUPFAM" id="SSF109854">
    <property type="entry name" value="DinB/YfiT-like putative metalloenzymes"/>
    <property type="match status" value="1"/>
</dbReference>
<evidence type="ECO:0000259" key="1">
    <source>
        <dbReference type="Pfam" id="PF12867"/>
    </source>
</evidence>
<proteinExistence type="predicted"/>
<gene>
    <name evidence="2" type="ORF">L0U89_18190</name>
</gene>
<protein>
    <submittedName>
        <fullName evidence="2">Metal-dependent hydrolase</fullName>
    </submittedName>
</protein>
<name>A0ABS9BY65_9BACT</name>
<reference evidence="2 3" key="1">
    <citation type="submission" date="2022-01" db="EMBL/GenBank/DDBJ databases">
        <title>Mariniradius saccharolyticus sp. nov., isolated from sediment of a river.</title>
        <authorList>
            <person name="Liu H."/>
        </authorList>
    </citation>
    <scope>NUCLEOTIDE SEQUENCE [LARGE SCALE GENOMIC DNA]</scope>
    <source>
        <strain evidence="2 3">RY-2</strain>
    </source>
</reference>
<dbReference type="GO" id="GO:0016787">
    <property type="term" value="F:hydrolase activity"/>
    <property type="evidence" value="ECO:0007669"/>
    <property type="project" value="UniProtKB-KW"/>
</dbReference>
<evidence type="ECO:0000313" key="3">
    <source>
        <dbReference type="Proteomes" id="UP001201449"/>
    </source>
</evidence>